<dbReference type="FunFam" id="1.20.1250.20:FF:000218">
    <property type="entry name" value="facilitated trehalose transporter Tret1"/>
    <property type="match status" value="1"/>
</dbReference>
<dbReference type="PANTHER" id="PTHR48021:SF1">
    <property type="entry name" value="GH07001P-RELATED"/>
    <property type="match status" value="1"/>
</dbReference>
<evidence type="ECO:0000259" key="9">
    <source>
        <dbReference type="PROSITE" id="PS50850"/>
    </source>
</evidence>
<dbReference type="InterPro" id="IPR005829">
    <property type="entry name" value="Sugar_transporter_CS"/>
</dbReference>
<keyword evidence="4" id="KW-0762">Sugar transport</keyword>
<evidence type="ECO:0000256" key="5">
    <source>
        <dbReference type="ARBA" id="ARBA00022692"/>
    </source>
</evidence>
<feature type="transmembrane region" description="Helical" evidence="8">
    <location>
        <begin position="83"/>
        <end position="105"/>
    </location>
</feature>
<feature type="transmembrane region" description="Helical" evidence="8">
    <location>
        <begin position="140"/>
        <end position="161"/>
    </location>
</feature>
<evidence type="ECO:0000256" key="1">
    <source>
        <dbReference type="ARBA" id="ARBA00004651"/>
    </source>
</evidence>
<sequence length="491" mass="53763">MFKPEHSNLNQPNIMCQICLAGFLGGTNTGWSSTALPSIKESGDFIVSSSDLSWIASVVNLGGVFSAPAAGFLIRKFGRRTTLLLSAIPYTIGWVALSIPMQVWMLYGGRFLSGVGLGLTLIAGSVYLSEISEPEIRGRLSVIWFVAIRFGTLFAYGIGSVLTYDEVSVISAAISVAFGICAYFLPESPRWLMSKWRVQQAIDSLCWLRACDKKSPSSKILGEIEEIKEAVIRAEKATEGLTISTYFTNRAVLKSIVIASILMLFREACGGRVFSYYAVQVFDKTGSAFDSHISGIIVGVSQLFSILITTYLVDKVGRRILLILTLIIMSLALLCVGIFYEFKNEIEELMLNSGWIPLIAFVIYHAANSGGPFVLTYTVSSEIIPTNVIASVSGLIMGLSWIAAFVLARFYEDMNTALGVSITFWLYAVLSVLGALCVWLLVPETNGKSLENIHKEQEQKSNGIVTTLPVKSGEEPFDKCEVSHYPNNMKD</sequence>
<feature type="transmembrane region" description="Helical" evidence="8">
    <location>
        <begin position="52"/>
        <end position="74"/>
    </location>
</feature>
<keyword evidence="6 8" id="KW-1133">Transmembrane helix</keyword>
<feature type="transmembrane region" description="Helical" evidence="8">
    <location>
        <begin position="388"/>
        <end position="411"/>
    </location>
</feature>
<dbReference type="GO" id="GO:0022857">
    <property type="term" value="F:transmembrane transporter activity"/>
    <property type="evidence" value="ECO:0007669"/>
    <property type="project" value="InterPro"/>
</dbReference>
<evidence type="ECO:0000256" key="4">
    <source>
        <dbReference type="ARBA" id="ARBA00022597"/>
    </source>
</evidence>
<dbReference type="OrthoDB" id="4142200at2759"/>
<dbReference type="Pfam" id="PF00083">
    <property type="entry name" value="Sugar_tr"/>
    <property type="match status" value="1"/>
</dbReference>
<dbReference type="Gene3D" id="1.20.1250.20">
    <property type="entry name" value="MFS general substrate transporter like domains"/>
    <property type="match status" value="1"/>
</dbReference>
<evidence type="ECO:0000256" key="3">
    <source>
        <dbReference type="ARBA" id="ARBA00022475"/>
    </source>
</evidence>
<accession>A0A1D2MBN0</accession>
<dbReference type="PANTHER" id="PTHR48021">
    <property type="match status" value="1"/>
</dbReference>
<dbReference type="GO" id="GO:0005886">
    <property type="term" value="C:plasma membrane"/>
    <property type="evidence" value="ECO:0007669"/>
    <property type="project" value="UniProtKB-SubCell"/>
</dbReference>
<dbReference type="SUPFAM" id="SSF103473">
    <property type="entry name" value="MFS general substrate transporter"/>
    <property type="match status" value="1"/>
</dbReference>
<feature type="transmembrane region" description="Helical" evidence="8">
    <location>
        <begin position="320"/>
        <end position="342"/>
    </location>
</feature>
<evidence type="ECO:0000313" key="10">
    <source>
        <dbReference type="EMBL" id="ODM90395.1"/>
    </source>
</evidence>
<organism evidence="10 11">
    <name type="scientific">Orchesella cincta</name>
    <name type="common">Springtail</name>
    <name type="synonym">Podura cincta</name>
    <dbReference type="NCBI Taxonomy" id="48709"/>
    <lineage>
        <taxon>Eukaryota</taxon>
        <taxon>Metazoa</taxon>
        <taxon>Ecdysozoa</taxon>
        <taxon>Arthropoda</taxon>
        <taxon>Hexapoda</taxon>
        <taxon>Collembola</taxon>
        <taxon>Entomobryomorpha</taxon>
        <taxon>Entomobryoidea</taxon>
        <taxon>Orchesellidae</taxon>
        <taxon>Orchesellinae</taxon>
        <taxon>Orchesella</taxon>
    </lineage>
</organism>
<feature type="domain" description="Major facilitator superfamily (MFS) profile" evidence="9">
    <location>
        <begin position="14"/>
        <end position="446"/>
    </location>
</feature>
<feature type="transmembrane region" description="Helical" evidence="8">
    <location>
        <begin position="354"/>
        <end position="376"/>
    </location>
</feature>
<evidence type="ECO:0000256" key="2">
    <source>
        <dbReference type="ARBA" id="ARBA00022448"/>
    </source>
</evidence>
<keyword evidence="2" id="KW-0813">Transport</keyword>
<keyword evidence="7 8" id="KW-0472">Membrane</keyword>
<comment type="caution">
    <text evidence="10">The sequence shown here is derived from an EMBL/GenBank/DDBJ whole genome shotgun (WGS) entry which is preliminary data.</text>
</comment>
<dbReference type="AlphaFoldDB" id="A0A1D2MBN0"/>
<feature type="transmembrane region" description="Helical" evidence="8">
    <location>
        <begin position="417"/>
        <end position="442"/>
    </location>
</feature>
<feature type="transmembrane region" description="Helical" evidence="8">
    <location>
        <begin position="256"/>
        <end position="279"/>
    </location>
</feature>
<proteinExistence type="predicted"/>
<dbReference type="InterPro" id="IPR020846">
    <property type="entry name" value="MFS_dom"/>
</dbReference>
<feature type="transmembrane region" description="Helical" evidence="8">
    <location>
        <begin position="111"/>
        <end position="128"/>
    </location>
</feature>
<dbReference type="InterPro" id="IPR050549">
    <property type="entry name" value="MFS_Trehalose_Transporter"/>
</dbReference>
<reference evidence="10 11" key="1">
    <citation type="journal article" date="2016" name="Genome Biol. Evol.">
        <title>Gene Family Evolution Reflects Adaptation to Soil Environmental Stressors in the Genome of the Collembolan Orchesella cincta.</title>
        <authorList>
            <person name="Faddeeva-Vakhrusheva A."/>
            <person name="Derks M.F."/>
            <person name="Anvar S.Y."/>
            <person name="Agamennone V."/>
            <person name="Suring W."/>
            <person name="Smit S."/>
            <person name="van Straalen N.M."/>
            <person name="Roelofs D."/>
        </authorList>
    </citation>
    <scope>NUCLEOTIDE SEQUENCE [LARGE SCALE GENOMIC DNA]</scope>
    <source>
        <tissue evidence="10">Mixed pool</tissue>
    </source>
</reference>
<feature type="transmembrane region" description="Helical" evidence="8">
    <location>
        <begin position="291"/>
        <end position="313"/>
    </location>
</feature>
<keyword evidence="5 8" id="KW-0812">Transmembrane</keyword>
<evidence type="ECO:0000256" key="7">
    <source>
        <dbReference type="ARBA" id="ARBA00023136"/>
    </source>
</evidence>
<gene>
    <name evidence="10" type="ORF">Ocin01_16286</name>
</gene>
<evidence type="ECO:0000256" key="8">
    <source>
        <dbReference type="SAM" id="Phobius"/>
    </source>
</evidence>
<keyword evidence="11" id="KW-1185">Reference proteome</keyword>
<comment type="subcellular location">
    <subcellularLocation>
        <location evidence="1">Cell membrane</location>
        <topology evidence="1">Multi-pass membrane protein</topology>
    </subcellularLocation>
</comment>
<evidence type="ECO:0000313" key="11">
    <source>
        <dbReference type="Proteomes" id="UP000094527"/>
    </source>
</evidence>
<dbReference type="STRING" id="48709.A0A1D2MBN0"/>
<keyword evidence="3" id="KW-1003">Cell membrane</keyword>
<dbReference type="PROSITE" id="PS00217">
    <property type="entry name" value="SUGAR_TRANSPORT_2"/>
    <property type="match status" value="1"/>
</dbReference>
<name>A0A1D2MBN0_ORCCI</name>
<dbReference type="Proteomes" id="UP000094527">
    <property type="component" value="Unassembled WGS sequence"/>
</dbReference>
<dbReference type="PROSITE" id="PS50850">
    <property type="entry name" value="MFS"/>
    <property type="match status" value="1"/>
</dbReference>
<dbReference type="InterPro" id="IPR036259">
    <property type="entry name" value="MFS_trans_sf"/>
</dbReference>
<dbReference type="EMBL" id="LJIJ01001991">
    <property type="protein sequence ID" value="ODM90395.1"/>
    <property type="molecule type" value="Genomic_DNA"/>
</dbReference>
<dbReference type="InterPro" id="IPR005828">
    <property type="entry name" value="MFS_sugar_transport-like"/>
</dbReference>
<dbReference type="OMA" id="YYACWGV"/>
<evidence type="ECO:0000256" key="6">
    <source>
        <dbReference type="ARBA" id="ARBA00022989"/>
    </source>
</evidence>
<protein>
    <submittedName>
        <fullName evidence="10">Facilitated trehalose transporter Tret1</fullName>
    </submittedName>
</protein>
<feature type="transmembrane region" description="Helical" evidence="8">
    <location>
        <begin position="167"/>
        <end position="185"/>
    </location>
</feature>